<accession>A0A6V7Q0M0</accession>
<gene>
    <name evidence="1" type="ORF">CB5_LOCUS19688</name>
</gene>
<dbReference type="EMBL" id="LR862131">
    <property type="protein sequence ID" value="CAD1836477.1"/>
    <property type="molecule type" value="Genomic_DNA"/>
</dbReference>
<dbReference type="Gene3D" id="2.40.70.10">
    <property type="entry name" value="Acid Proteases"/>
    <property type="match status" value="1"/>
</dbReference>
<organism evidence="1">
    <name type="scientific">Ananas comosus var. bracteatus</name>
    <name type="common">red pineapple</name>
    <dbReference type="NCBI Taxonomy" id="296719"/>
    <lineage>
        <taxon>Eukaryota</taxon>
        <taxon>Viridiplantae</taxon>
        <taxon>Streptophyta</taxon>
        <taxon>Embryophyta</taxon>
        <taxon>Tracheophyta</taxon>
        <taxon>Spermatophyta</taxon>
        <taxon>Magnoliopsida</taxon>
        <taxon>Liliopsida</taxon>
        <taxon>Poales</taxon>
        <taxon>Bromeliaceae</taxon>
        <taxon>Bromelioideae</taxon>
        <taxon>Ananas</taxon>
    </lineage>
</organism>
<name>A0A6V7Q0M0_ANACO</name>
<dbReference type="InterPro" id="IPR021109">
    <property type="entry name" value="Peptidase_aspartic_dom_sf"/>
</dbReference>
<dbReference type="AlphaFoldDB" id="A0A6V7Q0M0"/>
<dbReference type="SUPFAM" id="SSF50630">
    <property type="entry name" value="Acid proteases"/>
    <property type="match status" value="1"/>
</dbReference>
<protein>
    <submittedName>
        <fullName evidence="1">Uncharacterized protein</fullName>
    </submittedName>
</protein>
<reference evidence="1" key="1">
    <citation type="submission" date="2020-07" db="EMBL/GenBank/DDBJ databases">
        <authorList>
            <person name="Lin J."/>
        </authorList>
    </citation>
    <scope>NUCLEOTIDE SEQUENCE</scope>
</reference>
<evidence type="ECO:0000313" key="1">
    <source>
        <dbReference type="EMBL" id="CAD1836477.1"/>
    </source>
</evidence>
<dbReference type="Pfam" id="PF08284">
    <property type="entry name" value="RVP_2"/>
    <property type="match status" value="1"/>
</dbReference>
<sequence>MSITCLTLWKTRAETWSQVFSLYDTHARTLFDTKASHSFISRSFARNYGFSSSPLSASLRIQTLGVDLEADRCIMSCLILLGDQAFLANLVLLPLKEFDMELGMDRLTRHHTSIDCE</sequence>
<dbReference type="CDD" id="cd00303">
    <property type="entry name" value="retropepsin_like"/>
    <property type="match status" value="1"/>
</dbReference>
<proteinExistence type="predicted"/>